<organism evidence="2 3">
    <name type="scientific">Halopiger aswanensis</name>
    <dbReference type="NCBI Taxonomy" id="148449"/>
    <lineage>
        <taxon>Archaea</taxon>
        <taxon>Methanobacteriati</taxon>
        <taxon>Methanobacteriota</taxon>
        <taxon>Stenosarchaea group</taxon>
        <taxon>Halobacteria</taxon>
        <taxon>Halobacteriales</taxon>
        <taxon>Natrialbaceae</taxon>
        <taxon>Halopiger</taxon>
    </lineage>
</organism>
<evidence type="ECO:0000313" key="2">
    <source>
        <dbReference type="EMBL" id="RKD97413.1"/>
    </source>
</evidence>
<dbReference type="Proteomes" id="UP000283805">
    <property type="component" value="Unassembled WGS sequence"/>
</dbReference>
<dbReference type="AlphaFoldDB" id="A0A419WPH6"/>
<proteinExistence type="predicted"/>
<feature type="compositionally biased region" description="Basic and acidic residues" evidence="1">
    <location>
        <begin position="166"/>
        <end position="176"/>
    </location>
</feature>
<evidence type="ECO:0000313" key="3">
    <source>
        <dbReference type="Proteomes" id="UP000283805"/>
    </source>
</evidence>
<keyword evidence="3" id="KW-1185">Reference proteome</keyword>
<accession>A0A419WPH6</accession>
<feature type="region of interest" description="Disordered" evidence="1">
    <location>
        <begin position="39"/>
        <end position="73"/>
    </location>
</feature>
<gene>
    <name evidence="2" type="ORF">ATJ93_0399</name>
</gene>
<name>A0A419WPH6_9EURY</name>
<sequence length="192" mass="20832">MATFPWNRTLAGRAIRSRTARLERGVLGRTARGVRAARLVETGRRAQDRETARSRSSDAQIRTDGGSEQSGTDETVAIEFLDRETVRIVGDLEETMLSLFWWDESGRVGTITEPIGGVDGDRTVTVSEAFPEQTFAYGPVVTGVEGFTTPGPSVPGTGDVSASNPDLERHVEAVRDEYDEGGELEDPFPDAS</sequence>
<feature type="compositionally biased region" description="Acidic residues" evidence="1">
    <location>
        <begin position="177"/>
        <end position="192"/>
    </location>
</feature>
<dbReference type="RefSeq" id="WP_245977492.1">
    <property type="nucleotide sequence ID" value="NZ_RAPO01000001.1"/>
</dbReference>
<reference evidence="2 3" key="1">
    <citation type="submission" date="2018-09" db="EMBL/GenBank/DDBJ databases">
        <title>Genomic Encyclopedia of Archaeal and Bacterial Type Strains, Phase II (KMG-II): from individual species to whole genera.</title>
        <authorList>
            <person name="Goeker M."/>
        </authorList>
    </citation>
    <scope>NUCLEOTIDE SEQUENCE [LARGE SCALE GENOMIC DNA]</scope>
    <source>
        <strain evidence="2 3">DSM 13151</strain>
    </source>
</reference>
<comment type="caution">
    <text evidence="2">The sequence shown here is derived from an EMBL/GenBank/DDBJ whole genome shotgun (WGS) entry which is preliminary data.</text>
</comment>
<feature type="compositionally biased region" description="Basic and acidic residues" evidence="1">
    <location>
        <begin position="41"/>
        <end position="56"/>
    </location>
</feature>
<feature type="region of interest" description="Disordered" evidence="1">
    <location>
        <begin position="150"/>
        <end position="192"/>
    </location>
</feature>
<evidence type="ECO:0000256" key="1">
    <source>
        <dbReference type="SAM" id="MobiDB-lite"/>
    </source>
</evidence>
<dbReference type="EMBL" id="RAPO01000001">
    <property type="protein sequence ID" value="RKD97413.1"/>
    <property type="molecule type" value="Genomic_DNA"/>
</dbReference>
<protein>
    <submittedName>
        <fullName evidence="2">Uncharacterized protein</fullName>
    </submittedName>
</protein>